<evidence type="ECO:0000256" key="1">
    <source>
        <dbReference type="ARBA" id="ARBA00006811"/>
    </source>
</evidence>
<dbReference type="SUPFAM" id="SSF54060">
    <property type="entry name" value="His-Me finger endonucleases"/>
    <property type="match status" value="1"/>
</dbReference>
<evidence type="ECO:0000313" key="10">
    <source>
        <dbReference type="Proteomes" id="UP000291130"/>
    </source>
</evidence>
<feature type="domain" description="HNH nuclease" evidence="8">
    <location>
        <begin position="101"/>
        <end position="156"/>
    </location>
</feature>
<dbReference type="Pfam" id="PF21431">
    <property type="entry name" value="Col-Pyo_DNase"/>
    <property type="match status" value="1"/>
</dbReference>
<keyword evidence="7" id="KW-0078">Bacteriocin</keyword>
<dbReference type="PRINTS" id="PR01300">
    <property type="entry name" value="PYOCINKILLER"/>
</dbReference>
<dbReference type="GO" id="GO:0016787">
    <property type="term" value="F:hydrolase activity"/>
    <property type="evidence" value="ECO:0007669"/>
    <property type="project" value="UniProtKB-KW"/>
</dbReference>
<evidence type="ECO:0000256" key="6">
    <source>
        <dbReference type="ARBA" id="ARBA00023022"/>
    </source>
</evidence>
<dbReference type="Gene3D" id="3.90.540.10">
    <property type="entry name" value="Colicin/pyocin, DNase domain"/>
    <property type="match status" value="1"/>
</dbReference>
<dbReference type="AlphaFoldDB" id="A0A411MCS3"/>
<evidence type="ECO:0000256" key="5">
    <source>
        <dbReference type="ARBA" id="ARBA00022801"/>
    </source>
</evidence>
<dbReference type="InterPro" id="IPR044925">
    <property type="entry name" value="His-Me_finger_sf"/>
</dbReference>
<dbReference type="Proteomes" id="UP000291130">
    <property type="component" value="Chromosome"/>
</dbReference>
<dbReference type="EMBL" id="CP035952">
    <property type="protein sequence ID" value="QBF24611.1"/>
    <property type="molecule type" value="Genomic_DNA"/>
</dbReference>
<gene>
    <name evidence="9" type="ORF">EXN22_02515</name>
</gene>
<organism evidence="9 10">
    <name type="scientific">Pseudomonas tructae</name>
    <dbReference type="NCBI Taxonomy" id="2518644"/>
    <lineage>
        <taxon>Bacteria</taxon>
        <taxon>Pseudomonadati</taxon>
        <taxon>Pseudomonadota</taxon>
        <taxon>Gammaproteobacteria</taxon>
        <taxon>Pseudomonadales</taxon>
        <taxon>Pseudomonadaceae</taxon>
        <taxon>Pseudomonas</taxon>
    </lineage>
</organism>
<dbReference type="GO" id="GO:0042742">
    <property type="term" value="P:defense response to bacterium"/>
    <property type="evidence" value="ECO:0007669"/>
    <property type="project" value="UniProtKB-KW"/>
</dbReference>
<dbReference type="InterPro" id="IPR016128">
    <property type="entry name" value="Pyosin/cloacin_T_dom"/>
</dbReference>
<evidence type="ECO:0000256" key="4">
    <source>
        <dbReference type="ARBA" id="ARBA00022759"/>
    </source>
</evidence>
<dbReference type="KEGG" id="ptk:EXN22_02515"/>
<dbReference type="Pfam" id="PF06958">
    <property type="entry name" value="Pyocin_S"/>
    <property type="match status" value="1"/>
</dbReference>
<accession>A0A411MCS3</accession>
<evidence type="ECO:0000256" key="2">
    <source>
        <dbReference type="ARBA" id="ARBA00022529"/>
    </source>
</evidence>
<evidence type="ECO:0000313" key="9">
    <source>
        <dbReference type="EMBL" id="QBF24611.1"/>
    </source>
</evidence>
<dbReference type="GO" id="GO:0004519">
    <property type="term" value="F:endonuclease activity"/>
    <property type="evidence" value="ECO:0007669"/>
    <property type="project" value="UniProtKB-KW"/>
</dbReference>
<keyword evidence="4" id="KW-0255">Endonuclease</keyword>
<dbReference type="CDD" id="cd00085">
    <property type="entry name" value="HNHc"/>
    <property type="match status" value="1"/>
</dbReference>
<keyword evidence="6" id="KW-0044">Antibiotic</keyword>
<evidence type="ECO:0000256" key="7">
    <source>
        <dbReference type="ARBA" id="ARBA00023048"/>
    </source>
</evidence>
<sequence>MHVPTVPTVSPLPGLTDAHFDDYIIVFPADSGLAPVYIMLKDAREYAGGATGYGQVPGEGWAQAVSTPDGAPIPSQIAEKLREAFWMAVEDNAELRIHFNKKNRDRMREGLSPFAPATEQVGGRRTLELHHIEHIANGGAVYDLDNLTLMTPRRHINLHIRRP</sequence>
<keyword evidence="10" id="KW-1185">Reference proteome</keyword>
<keyword evidence="2" id="KW-0929">Antimicrobial</keyword>
<reference evidence="9 10" key="1">
    <citation type="submission" date="2019-02" db="EMBL/GenBank/DDBJ databases">
        <title>Complete genome sequence of Pseudomonas sp. SNU WT1 isolated from rainbow trout.</title>
        <authorList>
            <person name="Oh W.T."/>
            <person name="Park S.C."/>
        </authorList>
    </citation>
    <scope>NUCLEOTIDE SEQUENCE [LARGE SCALE GENOMIC DNA]</scope>
    <source>
        <strain evidence="9 10">SNU WT1</strain>
    </source>
</reference>
<dbReference type="InterPro" id="IPR036302">
    <property type="entry name" value="Pyosin/cloacin_T_dom_sf"/>
</dbReference>
<dbReference type="GO" id="GO:0031640">
    <property type="term" value="P:killing of cells of another organism"/>
    <property type="evidence" value="ECO:0007669"/>
    <property type="project" value="UniProtKB-KW"/>
</dbReference>
<name>A0A411MCS3_9PSED</name>
<protein>
    <recommendedName>
        <fullName evidence="8">HNH nuclease domain-containing protein</fullName>
    </recommendedName>
</protein>
<evidence type="ECO:0000259" key="8">
    <source>
        <dbReference type="SMART" id="SM00507"/>
    </source>
</evidence>
<dbReference type="InterPro" id="IPR037146">
    <property type="entry name" value="Colicin/pyocin_DNase_dom_sf"/>
</dbReference>
<dbReference type="InterPro" id="IPR003060">
    <property type="entry name" value="Pyocin_killer"/>
</dbReference>
<evidence type="ECO:0000256" key="3">
    <source>
        <dbReference type="ARBA" id="ARBA00022722"/>
    </source>
</evidence>
<comment type="similarity">
    <text evidence="1">Belongs to the colicin/pyosin nuclease family.</text>
</comment>
<dbReference type="SUPFAM" id="SSF69369">
    <property type="entry name" value="Cloacin translocation domain"/>
    <property type="match status" value="1"/>
</dbReference>
<dbReference type="SMART" id="SM00507">
    <property type="entry name" value="HNHc"/>
    <property type="match status" value="1"/>
</dbReference>
<proteinExistence type="inferred from homology"/>
<dbReference type="GO" id="GO:0005102">
    <property type="term" value="F:signaling receptor binding"/>
    <property type="evidence" value="ECO:0007669"/>
    <property type="project" value="InterPro"/>
</dbReference>
<keyword evidence="3" id="KW-0540">Nuclease</keyword>
<dbReference type="InterPro" id="IPR003615">
    <property type="entry name" value="HNH_nuc"/>
</dbReference>
<dbReference type="GO" id="GO:0019835">
    <property type="term" value="P:cytolysis"/>
    <property type="evidence" value="ECO:0007669"/>
    <property type="project" value="InterPro"/>
</dbReference>
<keyword evidence="5" id="KW-0378">Hydrolase</keyword>
<dbReference type="OrthoDB" id="2067488at2"/>